<name>A0A4Q9R7X4_9GAMM</name>
<accession>A0A4Q9R7X4</accession>
<dbReference type="PIRSF" id="PIRSF018267">
    <property type="entry name" value="VSR_endonuc"/>
    <property type="match status" value="1"/>
</dbReference>
<evidence type="ECO:0000256" key="2">
    <source>
        <dbReference type="ARBA" id="ARBA00022759"/>
    </source>
</evidence>
<protein>
    <recommendedName>
        <fullName evidence="6">Very short patch repair endonuclease</fullName>
        <ecNumber evidence="6">3.1.-.-</ecNumber>
    </recommendedName>
</protein>
<gene>
    <name evidence="7" type="ORF">DNK44_03670</name>
</gene>
<dbReference type="EMBL" id="QJUL01000003">
    <property type="protein sequence ID" value="TBU96728.1"/>
    <property type="molecule type" value="Genomic_DNA"/>
</dbReference>
<dbReference type="GO" id="GO:0006298">
    <property type="term" value="P:mismatch repair"/>
    <property type="evidence" value="ECO:0007669"/>
    <property type="project" value="UniProtKB-UniRule"/>
</dbReference>
<evidence type="ECO:0000256" key="4">
    <source>
        <dbReference type="ARBA" id="ARBA00022801"/>
    </source>
</evidence>
<dbReference type="CDD" id="cd00221">
    <property type="entry name" value="Vsr"/>
    <property type="match status" value="1"/>
</dbReference>
<dbReference type="GO" id="GO:0016787">
    <property type="term" value="F:hydrolase activity"/>
    <property type="evidence" value="ECO:0007669"/>
    <property type="project" value="UniProtKB-KW"/>
</dbReference>
<sequence>MTDVVNTLTRSRMMSGIRGKDTKPEMLVRRVLFKAGFRFRLHRKDLPGVPDVVLPKWRVALFVHGCFWHMHQGCFKAKIPSTRTEFWRRKLEANVERDRRAQIALAEAGWRVVVVWECLTRDSQTLEAFPDMLSAWIRGPAIFGEFSLPDKSR</sequence>
<keyword evidence="5 6" id="KW-0234">DNA repair</keyword>
<comment type="caution">
    <text evidence="7">The sequence shown here is derived from an EMBL/GenBank/DDBJ whole genome shotgun (WGS) entry which is preliminary data.</text>
</comment>
<keyword evidence="2 6" id="KW-0255">Endonuclease</keyword>
<dbReference type="GO" id="GO:0004519">
    <property type="term" value="F:endonuclease activity"/>
    <property type="evidence" value="ECO:0007669"/>
    <property type="project" value="UniProtKB-KW"/>
</dbReference>
<proteinExistence type="inferred from homology"/>
<reference evidence="7 8" key="1">
    <citation type="submission" date="2018-06" db="EMBL/GenBank/DDBJ databases">
        <title>Three novel Pseudomonas species isolated from symptomatic oak.</title>
        <authorList>
            <person name="Bueno-Gonzalez V."/>
            <person name="Brady C."/>
        </authorList>
    </citation>
    <scope>NUCLEOTIDE SEQUENCE [LARGE SCALE GENOMIC DNA]</scope>
    <source>
        <strain evidence="7 8">P6B</strain>
    </source>
</reference>
<dbReference type="NCBIfam" id="TIGR00632">
    <property type="entry name" value="vsr"/>
    <property type="match status" value="1"/>
</dbReference>
<dbReference type="SUPFAM" id="SSF52980">
    <property type="entry name" value="Restriction endonuclease-like"/>
    <property type="match status" value="1"/>
</dbReference>
<dbReference type="Proteomes" id="UP000293172">
    <property type="component" value="Unassembled WGS sequence"/>
</dbReference>
<dbReference type="InterPro" id="IPR004603">
    <property type="entry name" value="DNA_mismatch_endonuc_vsr"/>
</dbReference>
<dbReference type="AlphaFoldDB" id="A0A4Q9R7X4"/>
<dbReference type="InterPro" id="IPR011335">
    <property type="entry name" value="Restrct_endonuc-II-like"/>
</dbReference>
<evidence type="ECO:0000313" key="8">
    <source>
        <dbReference type="Proteomes" id="UP000293172"/>
    </source>
</evidence>
<dbReference type="OrthoDB" id="9801520at2"/>
<evidence type="ECO:0000256" key="6">
    <source>
        <dbReference type="PIRNR" id="PIRNR018267"/>
    </source>
</evidence>
<evidence type="ECO:0000256" key="5">
    <source>
        <dbReference type="ARBA" id="ARBA00023204"/>
    </source>
</evidence>
<evidence type="ECO:0000256" key="3">
    <source>
        <dbReference type="ARBA" id="ARBA00022763"/>
    </source>
</evidence>
<organism evidence="7 8">
    <name type="scientific">Phytopseudomonas dryadis</name>
    <dbReference type="NCBI Taxonomy" id="2487520"/>
    <lineage>
        <taxon>Bacteria</taxon>
        <taxon>Pseudomonadati</taxon>
        <taxon>Pseudomonadota</taxon>
        <taxon>Gammaproteobacteria</taxon>
        <taxon>Pseudomonadales</taxon>
        <taxon>Pseudomonadaceae</taxon>
        <taxon>Phytopseudomonas</taxon>
    </lineage>
</organism>
<comment type="function">
    <text evidence="6">May nick specific sequences that contain T:G mispairs resulting from m5C-deamination.</text>
</comment>
<keyword evidence="4 6" id="KW-0378">Hydrolase</keyword>
<dbReference type="EC" id="3.1.-.-" evidence="6"/>
<dbReference type="RefSeq" id="WP_131197340.1">
    <property type="nucleotide sequence ID" value="NZ_QJUL01000003.1"/>
</dbReference>
<comment type="similarity">
    <text evidence="6">Belongs to the vsr family.</text>
</comment>
<evidence type="ECO:0000313" key="7">
    <source>
        <dbReference type="EMBL" id="TBU96728.1"/>
    </source>
</evidence>
<dbReference type="Pfam" id="PF03852">
    <property type="entry name" value="Vsr"/>
    <property type="match status" value="1"/>
</dbReference>
<dbReference type="Gene3D" id="3.40.960.10">
    <property type="entry name" value="VSR Endonuclease"/>
    <property type="match status" value="1"/>
</dbReference>
<keyword evidence="3 6" id="KW-0227">DNA damage</keyword>
<evidence type="ECO:0000256" key="1">
    <source>
        <dbReference type="ARBA" id="ARBA00022722"/>
    </source>
</evidence>
<keyword evidence="1 6" id="KW-0540">Nuclease</keyword>